<dbReference type="EMBL" id="RBAM01000002">
    <property type="protein sequence ID" value="RKN76678.1"/>
    <property type="molecule type" value="Genomic_DNA"/>
</dbReference>
<protein>
    <submittedName>
        <fullName evidence="3">YciI family protein</fullName>
    </submittedName>
</protein>
<reference evidence="3 4" key="1">
    <citation type="journal article" date="2015" name="Antonie Van Leeuwenhoek">
        <title>Streptomyces klenkii sp. nov., isolated from deep marine sediment.</title>
        <authorList>
            <person name="Veyisoglu A."/>
            <person name="Sahin N."/>
        </authorList>
    </citation>
    <scope>NUCLEOTIDE SEQUENCE [LARGE SCALE GENOMIC DNA]</scope>
    <source>
        <strain evidence="3 4">KCTC 29202</strain>
    </source>
</reference>
<accession>A0A3B0BWI3</accession>
<keyword evidence="4" id="KW-1185">Reference proteome</keyword>
<organism evidence="3 4">
    <name type="scientific">Streptomyces klenkii</name>
    <dbReference type="NCBI Taxonomy" id="1420899"/>
    <lineage>
        <taxon>Bacteria</taxon>
        <taxon>Bacillati</taxon>
        <taxon>Actinomycetota</taxon>
        <taxon>Actinomycetes</taxon>
        <taxon>Kitasatosporales</taxon>
        <taxon>Streptomycetaceae</taxon>
        <taxon>Streptomyces</taxon>
    </lineage>
</organism>
<evidence type="ECO:0000256" key="1">
    <source>
        <dbReference type="ARBA" id="ARBA00007689"/>
    </source>
</evidence>
<dbReference type="Proteomes" id="UP000270343">
    <property type="component" value="Unassembled WGS sequence"/>
</dbReference>
<dbReference type="PANTHER" id="PTHR35174">
    <property type="entry name" value="BLL7171 PROTEIN-RELATED"/>
    <property type="match status" value="1"/>
</dbReference>
<evidence type="ECO:0000313" key="3">
    <source>
        <dbReference type="EMBL" id="RKN76678.1"/>
    </source>
</evidence>
<dbReference type="InterPro" id="IPR005545">
    <property type="entry name" value="YCII"/>
</dbReference>
<dbReference type="PANTHER" id="PTHR35174:SF4">
    <property type="entry name" value="BLL7163 PROTEIN"/>
    <property type="match status" value="1"/>
</dbReference>
<dbReference type="Gene3D" id="3.30.70.1060">
    <property type="entry name" value="Dimeric alpha+beta barrel"/>
    <property type="match status" value="1"/>
</dbReference>
<feature type="domain" description="YCII-related" evidence="2">
    <location>
        <begin position="3"/>
        <end position="109"/>
    </location>
</feature>
<proteinExistence type="inferred from homology"/>
<comment type="caution">
    <text evidence="3">The sequence shown here is derived from an EMBL/GenBank/DDBJ whole genome shotgun (WGS) entry which is preliminary data.</text>
</comment>
<evidence type="ECO:0000313" key="4">
    <source>
        <dbReference type="Proteomes" id="UP000270343"/>
    </source>
</evidence>
<gene>
    <name evidence="3" type="ORF">D7231_04695</name>
</gene>
<comment type="similarity">
    <text evidence="1">Belongs to the YciI family.</text>
</comment>
<evidence type="ECO:0000259" key="2">
    <source>
        <dbReference type="Pfam" id="PF03795"/>
    </source>
</evidence>
<dbReference type="InterPro" id="IPR011008">
    <property type="entry name" value="Dimeric_a/b-barrel"/>
</dbReference>
<dbReference type="SUPFAM" id="SSF54909">
    <property type="entry name" value="Dimeric alpha+beta barrel"/>
    <property type="match status" value="1"/>
</dbReference>
<dbReference type="OrthoDB" id="668782at2"/>
<dbReference type="AlphaFoldDB" id="A0A3B0BWI3"/>
<sequence>MMIVKASEESEAGVLPTREALAEMGKYNDELTKAGVMLAGEGLRDSSKGARVSFTGGRPVVTDGPFAGPPGQLVAGFWVIRAKDRDEAVEWARKVPFEDGEIEVRQIFEESDFPA</sequence>
<dbReference type="Pfam" id="PF03795">
    <property type="entry name" value="YCII"/>
    <property type="match status" value="1"/>
</dbReference>
<name>A0A3B0BWI3_9ACTN</name>